<organism evidence="4 5">
    <name type="scientific">Escallonia rubra</name>
    <dbReference type="NCBI Taxonomy" id="112253"/>
    <lineage>
        <taxon>Eukaryota</taxon>
        <taxon>Viridiplantae</taxon>
        <taxon>Streptophyta</taxon>
        <taxon>Embryophyta</taxon>
        <taxon>Tracheophyta</taxon>
        <taxon>Spermatophyta</taxon>
        <taxon>Magnoliopsida</taxon>
        <taxon>eudicotyledons</taxon>
        <taxon>Gunneridae</taxon>
        <taxon>Pentapetalae</taxon>
        <taxon>asterids</taxon>
        <taxon>campanulids</taxon>
        <taxon>Escalloniales</taxon>
        <taxon>Escalloniaceae</taxon>
        <taxon>Escallonia</taxon>
    </lineage>
</organism>
<dbReference type="GO" id="GO:0005811">
    <property type="term" value="C:lipid droplet"/>
    <property type="evidence" value="ECO:0007669"/>
    <property type="project" value="InterPro"/>
</dbReference>
<proteinExistence type="inferred from homology"/>
<gene>
    <name evidence="4" type="ORF">RJ640_003451</name>
</gene>
<keyword evidence="2" id="KW-0677">Repeat</keyword>
<dbReference type="InterPro" id="IPR018333">
    <property type="entry name" value="Squalene_cyclase"/>
</dbReference>
<dbReference type="NCBIfam" id="TIGR01787">
    <property type="entry name" value="squalene_cyclas"/>
    <property type="match status" value="1"/>
</dbReference>
<accession>A0AA88QVW1</accession>
<dbReference type="GO" id="GO:0016104">
    <property type="term" value="P:triterpenoid biosynthetic process"/>
    <property type="evidence" value="ECO:0007669"/>
    <property type="project" value="InterPro"/>
</dbReference>
<evidence type="ECO:0000313" key="4">
    <source>
        <dbReference type="EMBL" id="KAK2971631.1"/>
    </source>
</evidence>
<dbReference type="Pfam" id="PF13243">
    <property type="entry name" value="SQHop_cyclase_C"/>
    <property type="match status" value="1"/>
</dbReference>
<comment type="caution">
    <text evidence="4">The sequence shown here is derived from an EMBL/GenBank/DDBJ whole genome shotgun (WGS) entry which is preliminary data.</text>
</comment>
<protein>
    <recommendedName>
        <fullName evidence="3">Squalene cyclase C-terminal domain-containing protein</fullName>
    </recommendedName>
</protein>
<name>A0AA88QVW1_9ASTE</name>
<reference evidence="4" key="1">
    <citation type="submission" date="2022-12" db="EMBL/GenBank/DDBJ databases">
        <title>Draft genome assemblies for two species of Escallonia (Escalloniales).</title>
        <authorList>
            <person name="Chanderbali A."/>
            <person name="Dervinis C."/>
            <person name="Anghel I."/>
            <person name="Soltis D."/>
            <person name="Soltis P."/>
            <person name="Zapata F."/>
        </authorList>
    </citation>
    <scope>NUCLEOTIDE SEQUENCE</scope>
    <source>
        <strain evidence="4">UCBG92.1500</strain>
        <tissue evidence="4">Leaf</tissue>
    </source>
</reference>
<sequence>MLMQEDLYYPHTFVQDLLWNTLHYIGEPIITRWPFTPMREKALLKVVEHMRYESEASRYITSGCGEKGLQLLCWWAENPNGDEFKRHLARLPDYLWLAEDGMKVQSVGSQLWDCTLATQAIIASNMVEEYGDCLKKAHFFIKESQIKENPAGDFKRMYRHLTKGAWTFSDQDHGWVVSDCTAEAVKCLLLLSQMPSETVGEEVDVKQLQEAVNVLLYLQSPESGGFAVWEPAISQRYLEVLNPSELFADLVLEKEHVECTASVIEALVAFKHLHPGHRQNDIEVSIAKALSFLEGRQWPDGSWYGYWGICFLYGTSFVLRALAAAGKTYSNSRSVRKAVHFYLSTQNDEGGWGESGESCPGEKYIPLEGNRTNLVQTSWAMLGLMHTGQVERDPTPLHKAARLLINAQMDNGDFPQQEITGAYMKNCKLHYAEYRNIFPLWALGEYRKR</sequence>
<dbReference type="InterPro" id="IPR008930">
    <property type="entry name" value="Terpenoid_cyclase/PrenylTrfase"/>
</dbReference>
<comment type="similarity">
    <text evidence="1">Belongs to the terpene cyclase/mutase family.</text>
</comment>
<feature type="domain" description="Squalene cyclase C-terminal" evidence="3">
    <location>
        <begin position="109"/>
        <end position="448"/>
    </location>
</feature>
<dbReference type="InterPro" id="IPR002365">
    <property type="entry name" value="Terpene_synthase_CS"/>
</dbReference>
<dbReference type="PROSITE" id="PS01074">
    <property type="entry name" value="TERPENE_SYNTHASES"/>
    <property type="match status" value="1"/>
</dbReference>
<dbReference type="Gene3D" id="1.50.10.20">
    <property type="match status" value="1"/>
</dbReference>
<keyword evidence="5" id="KW-1185">Reference proteome</keyword>
<evidence type="ECO:0000259" key="3">
    <source>
        <dbReference type="Pfam" id="PF13243"/>
    </source>
</evidence>
<dbReference type="FunFam" id="1.50.10.20:FF:000011">
    <property type="entry name" value="Terpene cyclase/mutase family member"/>
    <property type="match status" value="1"/>
</dbReference>
<evidence type="ECO:0000256" key="1">
    <source>
        <dbReference type="ARBA" id="ARBA00009755"/>
    </source>
</evidence>
<dbReference type="EMBL" id="JAVXUO010002573">
    <property type="protein sequence ID" value="KAK2971631.1"/>
    <property type="molecule type" value="Genomic_DNA"/>
</dbReference>
<dbReference type="PANTHER" id="PTHR11764">
    <property type="entry name" value="TERPENE CYCLASE/MUTASE FAMILY MEMBER"/>
    <property type="match status" value="1"/>
</dbReference>
<evidence type="ECO:0000256" key="2">
    <source>
        <dbReference type="ARBA" id="ARBA00022737"/>
    </source>
</evidence>
<feature type="non-terminal residue" evidence="4">
    <location>
        <position position="449"/>
    </location>
</feature>
<dbReference type="PANTHER" id="PTHR11764:SF71">
    <property type="entry name" value="TERPENE CYCLASE_MUTASE FAMILY MEMBER"/>
    <property type="match status" value="1"/>
</dbReference>
<dbReference type="InterPro" id="IPR032696">
    <property type="entry name" value="SQ_cyclase_C"/>
</dbReference>
<dbReference type="GO" id="GO:0042300">
    <property type="term" value="F:beta-amyrin synthase activity"/>
    <property type="evidence" value="ECO:0007669"/>
    <property type="project" value="TreeGrafter"/>
</dbReference>
<dbReference type="SUPFAM" id="SSF48239">
    <property type="entry name" value="Terpenoid cyclases/Protein prenyltransferases"/>
    <property type="match status" value="1"/>
</dbReference>
<dbReference type="AlphaFoldDB" id="A0AA88QVW1"/>
<evidence type="ECO:0000313" key="5">
    <source>
        <dbReference type="Proteomes" id="UP001187471"/>
    </source>
</evidence>
<dbReference type="Proteomes" id="UP001187471">
    <property type="component" value="Unassembled WGS sequence"/>
</dbReference>